<dbReference type="Proteomes" id="UP000521943">
    <property type="component" value="Unassembled WGS sequence"/>
</dbReference>
<evidence type="ECO:0008006" key="4">
    <source>
        <dbReference type="Google" id="ProtNLM"/>
    </source>
</evidence>
<dbReference type="PANTHER" id="PTHR36452">
    <property type="entry name" value="CHROMOSOME 12, WHOLE GENOME SHOTGUN SEQUENCE"/>
    <property type="match status" value="1"/>
</dbReference>
<dbReference type="InterPro" id="IPR012808">
    <property type="entry name" value="CHP02453"/>
</dbReference>
<feature type="region of interest" description="Disordered" evidence="1">
    <location>
        <begin position="291"/>
        <end position="312"/>
    </location>
</feature>
<dbReference type="NCBIfam" id="TIGR02453">
    <property type="entry name" value="TIGR02453 family protein"/>
    <property type="match status" value="1"/>
</dbReference>
<protein>
    <recommendedName>
        <fullName evidence="4">DUF2461 domain-containing protein</fullName>
    </recommendedName>
</protein>
<organism evidence="2 3">
    <name type="scientific">Ephemerocybe angulata</name>
    <dbReference type="NCBI Taxonomy" id="980116"/>
    <lineage>
        <taxon>Eukaryota</taxon>
        <taxon>Fungi</taxon>
        <taxon>Dikarya</taxon>
        <taxon>Basidiomycota</taxon>
        <taxon>Agaricomycotina</taxon>
        <taxon>Agaricomycetes</taxon>
        <taxon>Agaricomycetidae</taxon>
        <taxon>Agaricales</taxon>
        <taxon>Agaricineae</taxon>
        <taxon>Psathyrellaceae</taxon>
        <taxon>Ephemerocybe</taxon>
    </lineage>
</organism>
<accession>A0A8H6I2W3</accession>
<dbReference type="OrthoDB" id="2537769at2759"/>
<dbReference type="EMBL" id="JACGCI010000020">
    <property type="protein sequence ID" value="KAF6757920.1"/>
    <property type="molecule type" value="Genomic_DNA"/>
</dbReference>
<proteinExistence type="predicted"/>
<name>A0A8H6I2W3_9AGAR</name>
<feature type="region of interest" description="Disordered" evidence="1">
    <location>
        <begin position="1"/>
        <end position="38"/>
    </location>
</feature>
<dbReference type="AlphaFoldDB" id="A0A8H6I2W3"/>
<dbReference type="PANTHER" id="PTHR36452:SF1">
    <property type="entry name" value="DUF2461 DOMAIN-CONTAINING PROTEIN"/>
    <property type="match status" value="1"/>
</dbReference>
<feature type="compositionally biased region" description="Acidic residues" evidence="1">
    <location>
        <begin position="295"/>
        <end position="312"/>
    </location>
</feature>
<dbReference type="Pfam" id="PF09365">
    <property type="entry name" value="DUF2461"/>
    <property type="match status" value="1"/>
</dbReference>
<keyword evidence="3" id="KW-1185">Reference proteome</keyword>
<evidence type="ECO:0000313" key="3">
    <source>
        <dbReference type="Proteomes" id="UP000521943"/>
    </source>
</evidence>
<feature type="compositionally biased region" description="Basic residues" evidence="1">
    <location>
        <begin position="1"/>
        <end position="20"/>
    </location>
</feature>
<reference evidence="2 3" key="1">
    <citation type="submission" date="2020-07" db="EMBL/GenBank/DDBJ databases">
        <title>Comparative genomics of pyrophilous fungi reveals a link between fire events and developmental genes.</title>
        <authorList>
            <consortium name="DOE Joint Genome Institute"/>
            <person name="Steindorff A.S."/>
            <person name="Carver A."/>
            <person name="Calhoun S."/>
            <person name="Stillman K."/>
            <person name="Liu H."/>
            <person name="Lipzen A."/>
            <person name="Pangilinan J."/>
            <person name="Labutti K."/>
            <person name="Bruns T.D."/>
            <person name="Grigoriev I.V."/>
        </authorList>
    </citation>
    <scope>NUCLEOTIDE SEQUENCE [LARGE SCALE GENOMIC DNA]</scope>
    <source>
        <strain evidence="2 3">CBS 144469</strain>
    </source>
</reference>
<gene>
    <name evidence="2" type="ORF">DFP72DRAFT_808399</name>
</gene>
<sequence length="312" mass="34759">MRGKGGKGKQAPKRSPRKKQKPAEEEYEDSGDDLKDGQEVVGVVVKAPTTGRVPPGQISQNTLKFLNHLKDPACNDREWFRLHEPVYRVAEKEWKDFVEALTDSLMEVDPEIPPLPPKDVIHRIYRDIRFSNDKTPYKRGLSASFSRSGRKGIFAAVKPGNESIIAAGLWCPGRGEIANIRTNLQRNSKRFKRVISAPDFVKFFGKASPHPKGQRQNIFGHEDELKVAPKGVPKDHKDIDILKCRSFAVSHVFTDSEVLDPNFRQTVASVARVLQPFIHILNELLTVGGGTAVESSDEEDAEEAEGDGSEAE</sequence>
<comment type="caution">
    <text evidence="2">The sequence shown here is derived from an EMBL/GenBank/DDBJ whole genome shotgun (WGS) entry which is preliminary data.</text>
</comment>
<evidence type="ECO:0000256" key="1">
    <source>
        <dbReference type="SAM" id="MobiDB-lite"/>
    </source>
</evidence>
<evidence type="ECO:0000313" key="2">
    <source>
        <dbReference type="EMBL" id="KAF6757920.1"/>
    </source>
</evidence>